<comment type="caution">
    <text evidence="2">The sequence shown here is derived from an EMBL/GenBank/DDBJ whole genome shotgun (WGS) entry which is preliminary data.</text>
</comment>
<dbReference type="RefSeq" id="WP_343875856.1">
    <property type="nucleotide sequence ID" value="NZ_BAAAIX010000034.1"/>
</dbReference>
<dbReference type="Proteomes" id="UP001597326">
    <property type="component" value="Unassembled WGS sequence"/>
</dbReference>
<feature type="signal peptide" evidence="1">
    <location>
        <begin position="1"/>
        <end position="25"/>
    </location>
</feature>
<organism evidence="2 3">
    <name type="scientific">Luteococcus peritonei</name>
    <dbReference type="NCBI Taxonomy" id="88874"/>
    <lineage>
        <taxon>Bacteria</taxon>
        <taxon>Bacillati</taxon>
        <taxon>Actinomycetota</taxon>
        <taxon>Actinomycetes</taxon>
        <taxon>Propionibacteriales</taxon>
        <taxon>Propionibacteriaceae</taxon>
        <taxon>Luteococcus</taxon>
    </lineage>
</organism>
<keyword evidence="1" id="KW-0732">Signal</keyword>
<gene>
    <name evidence="2" type="ORF">ACFSCS_14860</name>
</gene>
<evidence type="ECO:0000313" key="3">
    <source>
        <dbReference type="Proteomes" id="UP001597326"/>
    </source>
</evidence>
<name>A0ABW4RZ22_9ACTN</name>
<accession>A0ABW4RZ22</accession>
<sequence>MSKRAIAIAALSPLALLGATLPAQAADSGWAPVPKQQTVKAKMVTGRTAPGASPLRQIRSSSVRCAGTLIDRQYAYLGRTVVGELTIYTTSANRGTAIACFKHVGPTKGVNLPTSVSLVAIKSERATRPAVQVVASGRFRSWAGPAAIGGVNNKGYCVLAAGAMQYKGRTVVVESDLMCRQ</sequence>
<evidence type="ECO:0000313" key="2">
    <source>
        <dbReference type="EMBL" id="MFD1891452.1"/>
    </source>
</evidence>
<protein>
    <recommendedName>
        <fullName evidence="4">Tat pathway signal sequence domain protein</fullName>
    </recommendedName>
</protein>
<evidence type="ECO:0000256" key="1">
    <source>
        <dbReference type="SAM" id="SignalP"/>
    </source>
</evidence>
<dbReference type="EMBL" id="JBHUFZ010000033">
    <property type="protein sequence ID" value="MFD1891452.1"/>
    <property type="molecule type" value="Genomic_DNA"/>
</dbReference>
<proteinExistence type="predicted"/>
<reference evidence="3" key="1">
    <citation type="journal article" date="2019" name="Int. J. Syst. Evol. Microbiol.">
        <title>The Global Catalogue of Microorganisms (GCM) 10K type strain sequencing project: providing services to taxonomists for standard genome sequencing and annotation.</title>
        <authorList>
            <consortium name="The Broad Institute Genomics Platform"/>
            <consortium name="The Broad Institute Genome Sequencing Center for Infectious Disease"/>
            <person name="Wu L."/>
            <person name="Ma J."/>
        </authorList>
    </citation>
    <scope>NUCLEOTIDE SEQUENCE [LARGE SCALE GENOMIC DNA]</scope>
    <source>
        <strain evidence="3">CAIM 431</strain>
    </source>
</reference>
<feature type="chain" id="PRO_5045104288" description="Tat pathway signal sequence domain protein" evidence="1">
    <location>
        <begin position="26"/>
        <end position="181"/>
    </location>
</feature>
<keyword evidence="3" id="KW-1185">Reference proteome</keyword>
<evidence type="ECO:0008006" key="4">
    <source>
        <dbReference type="Google" id="ProtNLM"/>
    </source>
</evidence>